<accession>A0A9W4GT68</accession>
<organism evidence="3 4">
    <name type="scientific">Actinacidiphila cocklensis</name>
    <dbReference type="NCBI Taxonomy" id="887465"/>
    <lineage>
        <taxon>Bacteria</taxon>
        <taxon>Bacillati</taxon>
        <taxon>Actinomycetota</taxon>
        <taxon>Actinomycetes</taxon>
        <taxon>Kitasatosporales</taxon>
        <taxon>Streptomycetaceae</taxon>
        <taxon>Actinacidiphila</taxon>
    </lineage>
</organism>
<feature type="transmembrane region" description="Helical" evidence="2">
    <location>
        <begin position="12"/>
        <end position="37"/>
    </location>
</feature>
<dbReference type="Proteomes" id="UP001152519">
    <property type="component" value="Unassembled WGS sequence"/>
</dbReference>
<dbReference type="AlphaFoldDB" id="A0A9W4GT68"/>
<name>A0A9W4GT68_9ACTN</name>
<feature type="compositionally biased region" description="Basic and acidic residues" evidence="1">
    <location>
        <begin position="66"/>
        <end position="81"/>
    </location>
</feature>
<protein>
    <submittedName>
        <fullName evidence="3">Uncharacterized protein</fullName>
    </submittedName>
</protein>
<feature type="region of interest" description="Disordered" evidence="1">
    <location>
        <begin position="44"/>
        <end position="81"/>
    </location>
</feature>
<comment type="caution">
    <text evidence="3">The sequence shown here is derived from an EMBL/GenBank/DDBJ whole genome shotgun (WGS) entry which is preliminary data.</text>
</comment>
<reference evidence="3" key="1">
    <citation type="submission" date="2021-05" db="EMBL/GenBank/DDBJ databases">
        <authorList>
            <person name="Arsene-Ploetze F."/>
        </authorList>
    </citation>
    <scope>NUCLEOTIDE SEQUENCE</scope>
    <source>
        <strain evidence="3">DSM 42138</strain>
    </source>
</reference>
<gene>
    <name evidence="3" type="ORF">SCOCK_380068</name>
</gene>
<evidence type="ECO:0000256" key="2">
    <source>
        <dbReference type="SAM" id="Phobius"/>
    </source>
</evidence>
<proteinExistence type="predicted"/>
<keyword evidence="4" id="KW-1185">Reference proteome</keyword>
<keyword evidence="2" id="KW-0472">Membrane</keyword>
<evidence type="ECO:0000313" key="3">
    <source>
        <dbReference type="EMBL" id="CAG6395991.1"/>
    </source>
</evidence>
<keyword evidence="2" id="KW-0812">Transmembrane</keyword>
<evidence type="ECO:0000313" key="4">
    <source>
        <dbReference type="Proteomes" id="UP001152519"/>
    </source>
</evidence>
<dbReference type="EMBL" id="CAJSLV010000068">
    <property type="protein sequence ID" value="CAG6395991.1"/>
    <property type="molecule type" value="Genomic_DNA"/>
</dbReference>
<dbReference type="InterPro" id="IPR045513">
    <property type="entry name" value="DUF6479"/>
</dbReference>
<dbReference type="Pfam" id="PF20087">
    <property type="entry name" value="DUF6479"/>
    <property type="match status" value="1"/>
</dbReference>
<dbReference type="RefSeq" id="WP_251493656.1">
    <property type="nucleotide sequence ID" value="NZ_CAJSLV010000068.1"/>
</dbReference>
<keyword evidence="2" id="KW-1133">Transmembrane helix</keyword>
<sequence length="81" mass="8853">MDTAVRQADQLASAAVTGWATVFGVLVVAVILLAFWWGARRARRRRLPPRGPQPGSGSWHEPQPSETHHSARSHGGDDTEQ</sequence>
<evidence type="ECO:0000256" key="1">
    <source>
        <dbReference type="SAM" id="MobiDB-lite"/>
    </source>
</evidence>